<dbReference type="SUPFAM" id="SSF56112">
    <property type="entry name" value="Protein kinase-like (PK-like)"/>
    <property type="match status" value="1"/>
</dbReference>
<dbReference type="GO" id="GO:0005886">
    <property type="term" value="C:plasma membrane"/>
    <property type="evidence" value="ECO:0007669"/>
    <property type="project" value="UniProtKB-SubCell"/>
</dbReference>
<keyword evidence="16" id="KW-0675">Receptor</keyword>
<feature type="domain" description="Protein kinase" evidence="22">
    <location>
        <begin position="94"/>
        <end position="406"/>
    </location>
</feature>
<evidence type="ECO:0000256" key="21">
    <source>
        <dbReference type="SAM" id="Phobius"/>
    </source>
</evidence>
<keyword evidence="24" id="KW-1185">Reference proteome</keyword>
<sequence>MSIVSVVGNRRLCGGISELHLPTCTIKKSKKKKRPLAKILLIVVSSALVGVTFVSSLMFCWLKKKKNVPSTGSLLGEQLLRLSYEMLLKATNGFSLENLIGIGSFGSVYKGILDQEGMIVAVKVLNLRRRGASKSFKAEWEAVRNILHKNLVKIITACTSVDFQGNDFKALVYEFMPNGNLESWLHSSLEATNRQDQFRGLNLLQRVNIWIDVACALDYLHNCCEDSIFHCDLTPSNILLDCDMIAHVGDFGLARLRPLLPNTTESSSIGIRVTIGYTAPDYGVGVEISAKGDVYSYGILLLEMITGKIPTDDMFQEGLNLHKFAMMALPDHVTRIADPVLLDIIEEEGITASTNNLQSPIEATKIEECLTSIVKIGVACSVESPQDRMDMSNVVQELGSIKDKLLRSNT</sequence>
<evidence type="ECO:0000256" key="6">
    <source>
        <dbReference type="ARBA" id="ARBA00022614"/>
    </source>
</evidence>
<accession>A0ABC8TVV8</accession>
<comment type="subcellular location">
    <subcellularLocation>
        <location evidence="1">Cell membrane</location>
        <topology evidence="1">Single-pass membrane protein</topology>
    </subcellularLocation>
</comment>
<dbReference type="InterPro" id="IPR000719">
    <property type="entry name" value="Prot_kinase_dom"/>
</dbReference>
<keyword evidence="10" id="KW-0677">Repeat</keyword>
<dbReference type="PROSITE" id="PS50011">
    <property type="entry name" value="PROTEIN_KINASE_DOM"/>
    <property type="match status" value="1"/>
</dbReference>
<evidence type="ECO:0000256" key="19">
    <source>
        <dbReference type="ARBA" id="ARBA00048679"/>
    </source>
</evidence>
<comment type="caution">
    <text evidence="23">The sequence shown here is derived from an EMBL/GenBank/DDBJ whole genome shotgun (WGS) entry which is preliminary data.</text>
</comment>
<proteinExistence type="predicted"/>
<dbReference type="AlphaFoldDB" id="A0ABC8TVV8"/>
<evidence type="ECO:0000256" key="16">
    <source>
        <dbReference type="ARBA" id="ARBA00023170"/>
    </source>
</evidence>
<evidence type="ECO:0000256" key="17">
    <source>
        <dbReference type="ARBA" id="ARBA00023180"/>
    </source>
</evidence>
<dbReference type="EMBL" id="CAUOFW020006169">
    <property type="protein sequence ID" value="CAK9173571.1"/>
    <property type="molecule type" value="Genomic_DNA"/>
</dbReference>
<evidence type="ECO:0000256" key="2">
    <source>
        <dbReference type="ARBA" id="ARBA00012513"/>
    </source>
</evidence>
<keyword evidence="13 20" id="KW-0067">ATP-binding</keyword>
<dbReference type="PROSITE" id="PS00109">
    <property type="entry name" value="PROTEIN_KINASE_TYR"/>
    <property type="match status" value="1"/>
</dbReference>
<evidence type="ECO:0000256" key="12">
    <source>
        <dbReference type="ARBA" id="ARBA00022777"/>
    </source>
</evidence>
<evidence type="ECO:0000256" key="4">
    <source>
        <dbReference type="ARBA" id="ARBA00022527"/>
    </source>
</evidence>
<keyword evidence="14 21" id="KW-1133">Transmembrane helix</keyword>
<name>A0ABC8TVV8_9AQUA</name>
<evidence type="ECO:0000256" key="5">
    <source>
        <dbReference type="ARBA" id="ARBA00022553"/>
    </source>
</evidence>
<evidence type="ECO:0000313" key="23">
    <source>
        <dbReference type="EMBL" id="CAK9173571.1"/>
    </source>
</evidence>
<evidence type="ECO:0000256" key="7">
    <source>
        <dbReference type="ARBA" id="ARBA00022679"/>
    </source>
</evidence>
<evidence type="ECO:0000256" key="20">
    <source>
        <dbReference type="PROSITE-ProRule" id="PRU10141"/>
    </source>
</evidence>
<evidence type="ECO:0000256" key="9">
    <source>
        <dbReference type="ARBA" id="ARBA00022729"/>
    </source>
</evidence>
<dbReference type="Gene3D" id="3.30.200.20">
    <property type="entry name" value="Phosphorylase Kinase, domain 1"/>
    <property type="match status" value="1"/>
</dbReference>
<feature type="binding site" evidence="20">
    <location>
        <position position="123"/>
    </location>
    <ligand>
        <name>ATP</name>
        <dbReference type="ChEBI" id="CHEBI:30616"/>
    </ligand>
</feature>
<evidence type="ECO:0000256" key="15">
    <source>
        <dbReference type="ARBA" id="ARBA00023136"/>
    </source>
</evidence>
<dbReference type="InterPro" id="IPR051809">
    <property type="entry name" value="Plant_receptor-like_S/T_kinase"/>
</dbReference>
<keyword evidence="11 20" id="KW-0547">Nucleotide-binding</keyword>
<evidence type="ECO:0000256" key="13">
    <source>
        <dbReference type="ARBA" id="ARBA00022840"/>
    </source>
</evidence>
<protein>
    <recommendedName>
        <fullName evidence="2">non-specific serine/threonine protein kinase</fullName>
        <ecNumber evidence="2">2.7.11.1</ecNumber>
    </recommendedName>
</protein>
<evidence type="ECO:0000256" key="11">
    <source>
        <dbReference type="ARBA" id="ARBA00022741"/>
    </source>
</evidence>
<evidence type="ECO:0000259" key="22">
    <source>
        <dbReference type="PROSITE" id="PS50011"/>
    </source>
</evidence>
<reference evidence="23 24" key="1">
    <citation type="submission" date="2024-02" db="EMBL/GenBank/DDBJ databases">
        <authorList>
            <person name="Vignale AGUSTIN F."/>
            <person name="Sosa J E."/>
            <person name="Modenutti C."/>
        </authorList>
    </citation>
    <scope>NUCLEOTIDE SEQUENCE [LARGE SCALE GENOMIC DNA]</scope>
</reference>
<keyword evidence="4" id="KW-0723">Serine/threonine-protein kinase</keyword>
<dbReference type="FunFam" id="1.10.510.10:FF:000358">
    <property type="entry name" value="Putative leucine-rich repeat receptor-like serine/threonine-protein kinase"/>
    <property type="match status" value="1"/>
</dbReference>
<dbReference type="Gene3D" id="1.10.510.10">
    <property type="entry name" value="Transferase(Phosphotransferase) domain 1"/>
    <property type="match status" value="1"/>
</dbReference>
<keyword evidence="3" id="KW-1003">Cell membrane</keyword>
<dbReference type="PANTHER" id="PTHR27008">
    <property type="entry name" value="OS04G0122200 PROTEIN"/>
    <property type="match status" value="1"/>
</dbReference>
<evidence type="ECO:0000256" key="14">
    <source>
        <dbReference type="ARBA" id="ARBA00022989"/>
    </source>
</evidence>
<keyword evidence="15 21" id="KW-0472">Membrane</keyword>
<gene>
    <name evidence="23" type="ORF">ILEXP_LOCUS43305</name>
</gene>
<organism evidence="23 24">
    <name type="scientific">Ilex paraguariensis</name>
    <name type="common">yerba mate</name>
    <dbReference type="NCBI Taxonomy" id="185542"/>
    <lineage>
        <taxon>Eukaryota</taxon>
        <taxon>Viridiplantae</taxon>
        <taxon>Streptophyta</taxon>
        <taxon>Embryophyta</taxon>
        <taxon>Tracheophyta</taxon>
        <taxon>Spermatophyta</taxon>
        <taxon>Magnoliopsida</taxon>
        <taxon>eudicotyledons</taxon>
        <taxon>Gunneridae</taxon>
        <taxon>Pentapetalae</taxon>
        <taxon>asterids</taxon>
        <taxon>campanulids</taxon>
        <taxon>Aquifoliales</taxon>
        <taxon>Aquifoliaceae</taxon>
        <taxon>Ilex</taxon>
    </lineage>
</organism>
<keyword evidence="17" id="KW-0325">Glycoprotein</keyword>
<comment type="catalytic activity">
    <reaction evidence="18">
        <text>L-threonyl-[protein] + ATP = O-phospho-L-threonyl-[protein] + ADP + H(+)</text>
        <dbReference type="Rhea" id="RHEA:46608"/>
        <dbReference type="Rhea" id="RHEA-COMP:11060"/>
        <dbReference type="Rhea" id="RHEA-COMP:11605"/>
        <dbReference type="ChEBI" id="CHEBI:15378"/>
        <dbReference type="ChEBI" id="CHEBI:30013"/>
        <dbReference type="ChEBI" id="CHEBI:30616"/>
        <dbReference type="ChEBI" id="CHEBI:61977"/>
        <dbReference type="ChEBI" id="CHEBI:456216"/>
        <dbReference type="EC" id="2.7.11.1"/>
    </reaction>
</comment>
<keyword evidence="7" id="KW-0808">Transferase</keyword>
<keyword evidence="12" id="KW-0418">Kinase</keyword>
<evidence type="ECO:0000313" key="24">
    <source>
        <dbReference type="Proteomes" id="UP001642360"/>
    </source>
</evidence>
<keyword evidence="9" id="KW-0732">Signal</keyword>
<dbReference type="GO" id="GO:0005524">
    <property type="term" value="F:ATP binding"/>
    <property type="evidence" value="ECO:0007669"/>
    <property type="project" value="UniProtKB-UniRule"/>
</dbReference>
<dbReference type="InterPro" id="IPR011009">
    <property type="entry name" value="Kinase-like_dom_sf"/>
</dbReference>
<evidence type="ECO:0000256" key="3">
    <source>
        <dbReference type="ARBA" id="ARBA00022475"/>
    </source>
</evidence>
<dbReference type="FunFam" id="3.30.200.20:FF:000432">
    <property type="entry name" value="LRR receptor-like serine/threonine-protein kinase EFR"/>
    <property type="match status" value="1"/>
</dbReference>
<dbReference type="Proteomes" id="UP001642360">
    <property type="component" value="Unassembled WGS sequence"/>
</dbReference>
<feature type="transmembrane region" description="Helical" evidence="21">
    <location>
        <begin position="36"/>
        <end position="59"/>
    </location>
</feature>
<keyword evidence="5" id="KW-0597">Phosphoprotein</keyword>
<dbReference type="PROSITE" id="PS00107">
    <property type="entry name" value="PROTEIN_KINASE_ATP"/>
    <property type="match status" value="1"/>
</dbReference>
<comment type="catalytic activity">
    <reaction evidence="19">
        <text>L-seryl-[protein] + ATP = O-phospho-L-seryl-[protein] + ADP + H(+)</text>
        <dbReference type="Rhea" id="RHEA:17989"/>
        <dbReference type="Rhea" id="RHEA-COMP:9863"/>
        <dbReference type="Rhea" id="RHEA-COMP:11604"/>
        <dbReference type="ChEBI" id="CHEBI:15378"/>
        <dbReference type="ChEBI" id="CHEBI:29999"/>
        <dbReference type="ChEBI" id="CHEBI:30616"/>
        <dbReference type="ChEBI" id="CHEBI:83421"/>
        <dbReference type="ChEBI" id="CHEBI:456216"/>
        <dbReference type="EC" id="2.7.11.1"/>
    </reaction>
</comment>
<dbReference type="InterPro" id="IPR001245">
    <property type="entry name" value="Ser-Thr/Tyr_kinase_cat_dom"/>
</dbReference>
<evidence type="ECO:0000256" key="10">
    <source>
        <dbReference type="ARBA" id="ARBA00022737"/>
    </source>
</evidence>
<evidence type="ECO:0000256" key="8">
    <source>
        <dbReference type="ARBA" id="ARBA00022692"/>
    </source>
</evidence>
<keyword evidence="6" id="KW-0433">Leucine-rich repeat</keyword>
<dbReference type="InterPro" id="IPR008266">
    <property type="entry name" value="Tyr_kinase_AS"/>
</dbReference>
<dbReference type="EC" id="2.7.11.1" evidence="2"/>
<dbReference type="InterPro" id="IPR017441">
    <property type="entry name" value="Protein_kinase_ATP_BS"/>
</dbReference>
<dbReference type="PANTHER" id="PTHR27008:SF596">
    <property type="entry name" value="OS02G0215500 PROTEIN"/>
    <property type="match status" value="1"/>
</dbReference>
<evidence type="ECO:0000256" key="1">
    <source>
        <dbReference type="ARBA" id="ARBA00004162"/>
    </source>
</evidence>
<keyword evidence="8 21" id="KW-0812">Transmembrane</keyword>
<dbReference type="Pfam" id="PF07714">
    <property type="entry name" value="PK_Tyr_Ser-Thr"/>
    <property type="match status" value="1"/>
</dbReference>
<evidence type="ECO:0000256" key="18">
    <source>
        <dbReference type="ARBA" id="ARBA00047899"/>
    </source>
</evidence>
<dbReference type="GO" id="GO:0004674">
    <property type="term" value="F:protein serine/threonine kinase activity"/>
    <property type="evidence" value="ECO:0007669"/>
    <property type="project" value="UniProtKB-KW"/>
</dbReference>